<evidence type="ECO:0000259" key="8">
    <source>
        <dbReference type="Pfam" id="PF00482"/>
    </source>
</evidence>
<evidence type="ECO:0000313" key="10">
    <source>
        <dbReference type="Proteomes" id="UP000216498"/>
    </source>
</evidence>
<sequence>MATFLKRHLIMRKERITNELQLRFLERLHRLLTNGYPLLSALEILTWDKQMVQPAAKITAGLKNGNTIDQAFEDALFHPSIISYLFFVRLNGDLQGGIGKCAEMYAHRMKYMKKFQQIIRYPLILLFIFSILLYFIKQSVLPAFAELFQNTSASSTLTITMQMLDFLGTGAIISLAVILMGLLIWKTLKNKLPIETQMQLFNSIPIYRSFLKLQTSFLFAMHFNTLLKTGMSFKEILHQMANQQKVPIIAYYSGLMTAELTKGLHITYLLSQFTFLEKQLASIFQKNADISSLEKDLTVYAELLTEEIQLKIIKTITYVQPLFFLILASFIIFIYVTLMWPMFDLINTI</sequence>
<evidence type="ECO:0000256" key="2">
    <source>
        <dbReference type="ARBA" id="ARBA00005745"/>
    </source>
</evidence>
<evidence type="ECO:0000256" key="6">
    <source>
        <dbReference type="ARBA" id="ARBA00023136"/>
    </source>
</evidence>
<proteinExistence type="inferred from homology"/>
<evidence type="ECO:0000256" key="5">
    <source>
        <dbReference type="ARBA" id="ARBA00022989"/>
    </source>
</evidence>
<feature type="domain" description="Type II secretion system protein GspF" evidence="8">
    <location>
        <begin position="24"/>
        <end position="136"/>
    </location>
</feature>
<dbReference type="PANTHER" id="PTHR30012:SF0">
    <property type="entry name" value="TYPE II SECRETION SYSTEM PROTEIN F-RELATED"/>
    <property type="match status" value="1"/>
</dbReference>
<keyword evidence="10" id="KW-1185">Reference proteome</keyword>
<dbReference type="PANTHER" id="PTHR30012">
    <property type="entry name" value="GENERAL SECRETION PATHWAY PROTEIN"/>
    <property type="match status" value="1"/>
</dbReference>
<dbReference type="InterPro" id="IPR003004">
    <property type="entry name" value="GspF/PilC"/>
</dbReference>
<dbReference type="Gene3D" id="1.20.81.30">
    <property type="entry name" value="Type II secretion system (T2SS), domain F"/>
    <property type="match status" value="2"/>
</dbReference>
<comment type="caution">
    <text evidence="9">The sequence shown here is derived from an EMBL/GenBank/DDBJ whole genome shotgun (WGS) entry which is preliminary data.</text>
</comment>
<feature type="transmembrane region" description="Helical" evidence="7">
    <location>
        <begin position="166"/>
        <end position="185"/>
    </location>
</feature>
<dbReference type="Pfam" id="PF00482">
    <property type="entry name" value="T2SSF"/>
    <property type="match status" value="2"/>
</dbReference>
<dbReference type="EMBL" id="NPMS01000001">
    <property type="protein sequence ID" value="OZU89975.1"/>
    <property type="molecule type" value="Genomic_DNA"/>
</dbReference>
<comment type="subcellular location">
    <subcellularLocation>
        <location evidence="1">Cell membrane</location>
        <topology evidence="1">Multi-pass membrane protein</topology>
    </subcellularLocation>
</comment>
<name>A0A265NDW5_9BACI</name>
<evidence type="ECO:0000256" key="1">
    <source>
        <dbReference type="ARBA" id="ARBA00004651"/>
    </source>
</evidence>
<dbReference type="AlphaFoldDB" id="A0A265NDW5"/>
<feature type="transmembrane region" description="Helical" evidence="7">
    <location>
        <begin position="118"/>
        <end position="136"/>
    </location>
</feature>
<dbReference type="GO" id="GO:0005886">
    <property type="term" value="C:plasma membrane"/>
    <property type="evidence" value="ECO:0007669"/>
    <property type="project" value="UniProtKB-SubCell"/>
</dbReference>
<comment type="similarity">
    <text evidence="2">Belongs to the GSP F family.</text>
</comment>
<dbReference type="Proteomes" id="UP000216498">
    <property type="component" value="Unassembled WGS sequence"/>
</dbReference>
<evidence type="ECO:0000313" key="9">
    <source>
        <dbReference type="EMBL" id="OZU89975.1"/>
    </source>
</evidence>
<dbReference type="RefSeq" id="WP_094883574.1">
    <property type="nucleotide sequence ID" value="NZ_NPMS01000001.1"/>
</dbReference>
<dbReference type="InterPro" id="IPR042094">
    <property type="entry name" value="T2SS_GspF_sf"/>
</dbReference>
<dbReference type="PRINTS" id="PR00812">
    <property type="entry name" value="BCTERIALGSPF"/>
</dbReference>
<dbReference type="InterPro" id="IPR018076">
    <property type="entry name" value="T2SS_GspF_dom"/>
</dbReference>
<accession>A0A265NDW5</accession>
<keyword evidence="3" id="KW-1003">Cell membrane</keyword>
<organism evidence="9 10">
    <name type="scientific">Virgibacillus indicus</name>
    <dbReference type="NCBI Taxonomy" id="2024554"/>
    <lineage>
        <taxon>Bacteria</taxon>
        <taxon>Bacillati</taxon>
        <taxon>Bacillota</taxon>
        <taxon>Bacilli</taxon>
        <taxon>Bacillales</taxon>
        <taxon>Bacillaceae</taxon>
        <taxon>Virgibacillus</taxon>
    </lineage>
</organism>
<protein>
    <submittedName>
        <fullName evidence="9">Chromosome partitioning protein ParA</fullName>
    </submittedName>
</protein>
<evidence type="ECO:0000256" key="4">
    <source>
        <dbReference type="ARBA" id="ARBA00022692"/>
    </source>
</evidence>
<keyword evidence="6 7" id="KW-0472">Membrane</keyword>
<reference evidence="9 10" key="1">
    <citation type="submission" date="2017-08" db="EMBL/GenBank/DDBJ databases">
        <title>Virgibacillus indicus sp. nov. and Virgibacillus profoundi sp. nov, two moderately halophilic bacteria isolated from marine sediment by using the Microfluidic Streak Plate.</title>
        <authorList>
            <person name="Xu B."/>
            <person name="Hu B."/>
            <person name="Wang J."/>
            <person name="Zhu Y."/>
            <person name="Huang L."/>
            <person name="Du W."/>
            <person name="Huang Y."/>
        </authorList>
    </citation>
    <scope>NUCLEOTIDE SEQUENCE [LARGE SCALE GENOMIC DNA]</scope>
    <source>
        <strain evidence="9 10">IO3-P2-C2</strain>
    </source>
</reference>
<evidence type="ECO:0000256" key="3">
    <source>
        <dbReference type="ARBA" id="ARBA00022475"/>
    </source>
</evidence>
<keyword evidence="4 7" id="KW-0812">Transmembrane</keyword>
<feature type="transmembrane region" description="Helical" evidence="7">
    <location>
        <begin position="322"/>
        <end position="343"/>
    </location>
</feature>
<dbReference type="OrthoDB" id="2974223at2"/>
<feature type="domain" description="Type II secretion system protein GspF" evidence="8">
    <location>
        <begin position="219"/>
        <end position="341"/>
    </location>
</feature>
<gene>
    <name evidence="9" type="ORF">CIL03_02240</name>
</gene>
<evidence type="ECO:0000256" key="7">
    <source>
        <dbReference type="SAM" id="Phobius"/>
    </source>
</evidence>
<keyword evidence="5 7" id="KW-1133">Transmembrane helix</keyword>